<proteinExistence type="predicted"/>
<feature type="region of interest" description="Disordered" evidence="5">
    <location>
        <begin position="1"/>
        <end position="23"/>
    </location>
</feature>
<sequence>MCSPRHSGVRSGLPRGPDGLRRRSPVVCPGRLESVTTGSDLHRNQPHVSRPMWQRAAMTVGGFVVVLYALEAIDTIAGNRLDAWGIRPLTLDGLWGVAFAPMLHGGWGHLVANTIPLLVLGFLVLMSGIGRGLAATGLIWLIGGLGTWLTGGPYLHLGASVLIFGWLTYLLVRGIFTRSVGQILLGVVVLFVYGGLLWGVLPGQNGISWQGHLFGAIGGIVAAWALSANARRGRRATAGGVPPLP</sequence>
<evidence type="ECO:0000313" key="9">
    <source>
        <dbReference type="Proteomes" id="UP000283479"/>
    </source>
</evidence>
<protein>
    <submittedName>
        <fullName evidence="8">Rhomboid family intramembrane serine protease</fullName>
    </submittedName>
</protein>
<dbReference type="OrthoDB" id="465874at2"/>
<evidence type="ECO:0000256" key="4">
    <source>
        <dbReference type="ARBA" id="ARBA00023136"/>
    </source>
</evidence>
<dbReference type="PANTHER" id="PTHR43731:SF9">
    <property type="entry name" value="SLR1461 PROTEIN"/>
    <property type="match status" value="1"/>
</dbReference>
<feature type="transmembrane region" description="Helical" evidence="6">
    <location>
        <begin position="93"/>
        <end position="110"/>
    </location>
</feature>
<feature type="domain" description="Peptidase S54 rhomboid" evidence="7">
    <location>
        <begin position="94"/>
        <end position="227"/>
    </location>
</feature>
<feature type="transmembrane region" description="Helical" evidence="6">
    <location>
        <begin position="207"/>
        <end position="226"/>
    </location>
</feature>
<dbReference type="GO" id="GO:0006508">
    <property type="term" value="P:proteolysis"/>
    <property type="evidence" value="ECO:0007669"/>
    <property type="project" value="UniProtKB-KW"/>
</dbReference>
<name>A0A3S3BL04_9NOCA</name>
<evidence type="ECO:0000259" key="7">
    <source>
        <dbReference type="Pfam" id="PF01694"/>
    </source>
</evidence>
<evidence type="ECO:0000256" key="5">
    <source>
        <dbReference type="SAM" id="MobiDB-lite"/>
    </source>
</evidence>
<dbReference type="Pfam" id="PF01694">
    <property type="entry name" value="Rhomboid"/>
    <property type="match status" value="1"/>
</dbReference>
<keyword evidence="8" id="KW-0645">Protease</keyword>
<dbReference type="SUPFAM" id="SSF144091">
    <property type="entry name" value="Rhomboid-like"/>
    <property type="match status" value="1"/>
</dbReference>
<dbReference type="InterPro" id="IPR022764">
    <property type="entry name" value="Peptidase_S54_rhomboid_dom"/>
</dbReference>
<dbReference type="EMBL" id="RKLO01000002">
    <property type="protein sequence ID" value="RVW03805.1"/>
    <property type="molecule type" value="Genomic_DNA"/>
</dbReference>
<evidence type="ECO:0000256" key="3">
    <source>
        <dbReference type="ARBA" id="ARBA00022989"/>
    </source>
</evidence>
<dbReference type="Gene3D" id="1.20.1540.10">
    <property type="entry name" value="Rhomboid-like"/>
    <property type="match status" value="1"/>
</dbReference>
<evidence type="ECO:0000256" key="6">
    <source>
        <dbReference type="SAM" id="Phobius"/>
    </source>
</evidence>
<feature type="transmembrane region" description="Helical" evidence="6">
    <location>
        <begin position="183"/>
        <end position="201"/>
    </location>
</feature>
<feature type="transmembrane region" description="Helical" evidence="6">
    <location>
        <begin position="52"/>
        <end position="73"/>
    </location>
</feature>
<gene>
    <name evidence="8" type="ORF">EGT50_04595</name>
</gene>
<evidence type="ECO:0000256" key="2">
    <source>
        <dbReference type="ARBA" id="ARBA00022692"/>
    </source>
</evidence>
<organism evidence="8 9">
    <name type="scientific">Rhodococcus xishaensis</name>
    <dbReference type="NCBI Taxonomy" id="2487364"/>
    <lineage>
        <taxon>Bacteria</taxon>
        <taxon>Bacillati</taxon>
        <taxon>Actinomycetota</taxon>
        <taxon>Actinomycetes</taxon>
        <taxon>Mycobacteriales</taxon>
        <taxon>Nocardiaceae</taxon>
        <taxon>Rhodococcus</taxon>
    </lineage>
</organism>
<dbReference type="GO" id="GO:0004252">
    <property type="term" value="F:serine-type endopeptidase activity"/>
    <property type="evidence" value="ECO:0007669"/>
    <property type="project" value="InterPro"/>
</dbReference>
<dbReference type="GO" id="GO:0016020">
    <property type="term" value="C:membrane"/>
    <property type="evidence" value="ECO:0007669"/>
    <property type="project" value="UniProtKB-SubCell"/>
</dbReference>
<evidence type="ECO:0000313" key="8">
    <source>
        <dbReference type="EMBL" id="RVW03805.1"/>
    </source>
</evidence>
<evidence type="ECO:0000256" key="1">
    <source>
        <dbReference type="ARBA" id="ARBA00004141"/>
    </source>
</evidence>
<keyword evidence="4 6" id="KW-0472">Membrane</keyword>
<accession>A0A3S3BL04</accession>
<dbReference type="InterPro" id="IPR050925">
    <property type="entry name" value="Rhomboid_protease_S54"/>
</dbReference>
<feature type="transmembrane region" description="Helical" evidence="6">
    <location>
        <begin position="154"/>
        <end position="176"/>
    </location>
</feature>
<comment type="caution">
    <text evidence="8">The sequence shown here is derived from an EMBL/GenBank/DDBJ whole genome shotgun (WGS) entry which is preliminary data.</text>
</comment>
<keyword evidence="2 6" id="KW-0812">Transmembrane</keyword>
<keyword evidence="3 6" id="KW-1133">Transmembrane helix</keyword>
<dbReference type="AlphaFoldDB" id="A0A3S3BL04"/>
<dbReference type="InterPro" id="IPR035952">
    <property type="entry name" value="Rhomboid-like_sf"/>
</dbReference>
<reference evidence="8 9" key="1">
    <citation type="submission" date="2018-11" db="EMBL/GenBank/DDBJ databases">
        <title>Rhodococcus spongicola sp. nov. and Rhodococcus xishaensis sp. nov. from marine sponges.</title>
        <authorList>
            <person name="Li L."/>
            <person name="Lin H.W."/>
        </authorList>
    </citation>
    <scope>NUCLEOTIDE SEQUENCE [LARGE SCALE GENOMIC DNA]</scope>
    <source>
        <strain evidence="8 9">LHW51113</strain>
    </source>
</reference>
<keyword evidence="9" id="KW-1185">Reference proteome</keyword>
<dbReference type="Proteomes" id="UP000283479">
    <property type="component" value="Unassembled WGS sequence"/>
</dbReference>
<feature type="transmembrane region" description="Helical" evidence="6">
    <location>
        <begin position="117"/>
        <end position="142"/>
    </location>
</feature>
<dbReference type="PANTHER" id="PTHR43731">
    <property type="entry name" value="RHOMBOID PROTEASE"/>
    <property type="match status" value="1"/>
</dbReference>
<comment type="subcellular location">
    <subcellularLocation>
        <location evidence="1">Membrane</location>
        <topology evidence="1">Multi-pass membrane protein</topology>
    </subcellularLocation>
</comment>
<keyword evidence="8" id="KW-0378">Hydrolase</keyword>